<evidence type="ECO:0000256" key="1">
    <source>
        <dbReference type="SAM" id="MobiDB-lite"/>
    </source>
</evidence>
<dbReference type="EMBL" id="JAAMPC010000005">
    <property type="protein sequence ID" value="KAG2313474.1"/>
    <property type="molecule type" value="Genomic_DNA"/>
</dbReference>
<comment type="caution">
    <text evidence="2">The sequence shown here is derived from an EMBL/GenBank/DDBJ whole genome shotgun (WGS) entry which is preliminary data.</text>
</comment>
<evidence type="ECO:0000313" key="2">
    <source>
        <dbReference type="EMBL" id="KAG2313474.1"/>
    </source>
</evidence>
<dbReference type="Proteomes" id="UP000886595">
    <property type="component" value="Unassembled WGS sequence"/>
</dbReference>
<organism evidence="2 3">
    <name type="scientific">Brassica carinata</name>
    <name type="common">Ethiopian mustard</name>
    <name type="synonym">Abyssinian cabbage</name>
    <dbReference type="NCBI Taxonomy" id="52824"/>
    <lineage>
        <taxon>Eukaryota</taxon>
        <taxon>Viridiplantae</taxon>
        <taxon>Streptophyta</taxon>
        <taxon>Embryophyta</taxon>
        <taxon>Tracheophyta</taxon>
        <taxon>Spermatophyta</taxon>
        <taxon>Magnoliopsida</taxon>
        <taxon>eudicotyledons</taxon>
        <taxon>Gunneridae</taxon>
        <taxon>Pentapetalae</taxon>
        <taxon>rosids</taxon>
        <taxon>malvids</taxon>
        <taxon>Brassicales</taxon>
        <taxon>Brassicaceae</taxon>
        <taxon>Brassiceae</taxon>
        <taxon>Brassica</taxon>
    </lineage>
</organism>
<reference evidence="2 3" key="1">
    <citation type="submission" date="2020-02" db="EMBL/GenBank/DDBJ databases">
        <authorList>
            <person name="Ma Q."/>
            <person name="Huang Y."/>
            <person name="Song X."/>
            <person name="Pei D."/>
        </authorList>
    </citation>
    <scope>NUCLEOTIDE SEQUENCE [LARGE SCALE GENOMIC DNA]</scope>
    <source>
        <strain evidence="2">Sxm20200214</strain>
        <tissue evidence="2">Leaf</tissue>
    </source>
</reference>
<sequence>MRPREPRPPRDARHGDAVWLPQSAGELGDSGEPAHSPDPRPGAGHPDGEALAGSRGRSEDPTSWSVAPGIPFFPFPPLPPVSHGEFFAKRSYRLQISQVLTGDCLNRSKQEERVFI</sequence>
<proteinExistence type="predicted"/>
<name>A0A8X7VLL3_BRACI</name>
<evidence type="ECO:0000313" key="3">
    <source>
        <dbReference type="Proteomes" id="UP000886595"/>
    </source>
</evidence>
<feature type="region of interest" description="Disordered" evidence="1">
    <location>
        <begin position="1"/>
        <end position="69"/>
    </location>
</feature>
<dbReference type="AlphaFoldDB" id="A0A8X7VLL3"/>
<protein>
    <submittedName>
        <fullName evidence="2">Uncharacterized protein</fullName>
    </submittedName>
</protein>
<accession>A0A8X7VLL3</accession>
<keyword evidence="3" id="KW-1185">Reference proteome</keyword>
<feature type="compositionally biased region" description="Basic and acidic residues" evidence="1">
    <location>
        <begin position="1"/>
        <end position="16"/>
    </location>
</feature>
<gene>
    <name evidence="2" type="ORF">Bca52824_025031</name>
</gene>